<accession>A0A231V244</accession>
<dbReference type="EMBL" id="NBYO01000001">
    <property type="protein sequence ID" value="OXT02220.1"/>
    <property type="molecule type" value="Genomic_DNA"/>
</dbReference>
<organism evidence="1 2">
    <name type="scientific">Notoacmeibacter marinus</name>
    <dbReference type="NCBI Taxonomy" id="1876515"/>
    <lineage>
        <taxon>Bacteria</taxon>
        <taxon>Pseudomonadati</taxon>
        <taxon>Pseudomonadota</taxon>
        <taxon>Alphaproteobacteria</taxon>
        <taxon>Hyphomicrobiales</taxon>
        <taxon>Notoacmeibacteraceae</taxon>
        <taxon>Notoacmeibacter</taxon>
    </lineage>
</organism>
<name>A0A231V244_9HYPH</name>
<evidence type="ECO:0000313" key="1">
    <source>
        <dbReference type="EMBL" id="OXT02220.1"/>
    </source>
</evidence>
<dbReference type="Proteomes" id="UP000215405">
    <property type="component" value="Unassembled WGS sequence"/>
</dbReference>
<comment type="caution">
    <text evidence="1">The sequence shown here is derived from an EMBL/GenBank/DDBJ whole genome shotgun (WGS) entry which is preliminary data.</text>
</comment>
<protein>
    <submittedName>
        <fullName evidence="1">Uncharacterized protein</fullName>
    </submittedName>
</protein>
<dbReference type="AlphaFoldDB" id="A0A231V244"/>
<sequence length="96" mass="10585">MFLSALATDFQEHGADAIEALRLTDPKAYLQIIAVVTAKVPLAEVNVQNNTQVHQNKVMVVVDHGSDEEWEAKLLRQQRALMEEAATPKGNEASET</sequence>
<proteinExistence type="predicted"/>
<keyword evidence="2" id="KW-1185">Reference proteome</keyword>
<evidence type="ECO:0000313" key="2">
    <source>
        <dbReference type="Proteomes" id="UP000215405"/>
    </source>
</evidence>
<reference evidence="2" key="1">
    <citation type="journal article" date="2017" name="Int. J. Syst. Evol. Microbiol.">
        <title>Notoacmeibacter marinus gen. nov., sp. nov., isolated from the gut of a limpet and proposal of Notoacmeibacteraceae fam. nov. in the order Rhizobiales of the class Alphaproteobacteria.</title>
        <authorList>
            <person name="Huang Z."/>
            <person name="Guo F."/>
            <person name="Lai Q."/>
        </authorList>
    </citation>
    <scope>NUCLEOTIDE SEQUENCE [LARGE SCALE GENOMIC DNA]</scope>
    <source>
        <strain evidence="2">XMTR2A4</strain>
    </source>
</reference>
<gene>
    <name evidence="1" type="ORF">B7H23_04710</name>
</gene>